<comment type="caution">
    <text evidence="3">The sequence shown here is derived from an EMBL/GenBank/DDBJ whole genome shotgun (WGS) entry which is preliminary data.</text>
</comment>
<keyword evidence="4" id="KW-1185">Reference proteome</keyword>
<dbReference type="RefSeq" id="WP_283758986.1">
    <property type="nucleotide sequence ID" value="NZ_JAQOSQ010000014.1"/>
</dbReference>
<proteinExistence type="predicted"/>
<dbReference type="PANTHER" id="PTHR12521:SF0">
    <property type="entry name" value="ADP-RIBOSE GLYCOHYDROLASE OARD1"/>
    <property type="match status" value="1"/>
</dbReference>
<evidence type="ECO:0000313" key="3">
    <source>
        <dbReference type="EMBL" id="MDJ1184333.1"/>
    </source>
</evidence>
<gene>
    <name evidence="3" type="ORF">PMH09_14200</name>
</gene>
<dbReference type="InterPro" id="IPR043472">
    <property type="entry name" value="Macro_dom-like"/>
</dbReference>
<evidence type="ECO:0000256" key="1">
    <source>
        <dbReference type="ARBA" id="ARBA00035885"/>
    </source>
</evidence>
<dbReference type="SUPFAM" id="SSF52949">
    <property type="entry name" value="Macro domain-like"/>
    <property type="match status" value="1"/>
</dbReference>
<sequence>MMAILSIGAALKQHFLDWRNNSRVEDIEGGLQWLRDNAIKQGIESLAMPALGCGLGKLEWSDVGPLMCRYLNNIGIPVAIYLPREQPVDPKYLTREYLLSGI</sequence>
<dbReference type="InterPro" id="IPR002589">
    <property type="entry name" value="Macro_dom"/>
</dbReference>
<dbReference type="Gene3D" id="3.40.220.10">
    <property type="entry name" value="Leucine Aminopeptidase, subunit E, domain 1"/>
    <property type="match status" value="1"/>
</dbReference>
<reference evidence="3 4" key="1">
    <citation type="submission" date="2023-01" db="EMBL/GenBank/DDBJ databases">
        <title>Novel diversity within Roseofilum (Cyanobacteria; Desertifilaceae) from marine benthic mats with descriptions of four novel species.</title>
        <authorList>
            <person name="Wang Y."/>
            <person name="Berthold D.E."/>
            <person name="Hu J."/>
            <person name="Lefler F.W."/>
            <person name="Laughinghouse H.D. IV."/>
        </authorList>
    </citation>
    <scope>NUCLEOTIDE SEQUENCE [LARGE SCALE GENOMIC DNA]</scope>
    <source>
        <strain evidence="3 4">BLCC-M143</strain>
    </source>
</reference>
<organism evidence="3 4">
    <name type="scientific">Roseofilum casamattae BLCC-M143</name>
    <dbReference type="NCBI Taxonomy" id="3022442"/>
    <lineage>
        <taxon>Bacteria</taxon>
        <taxon>Bacillati</taxon>
        <taxon>Cyanobacteriota</taxon>
        <taxon>Cyanophyceae</taxon>
        <taxon>Desertifilales</taxon>
        <taxon>Desertifilaceae</taxon>
        <taxon>Roseofilum</taxon>
        <taxon>Roseofilum casamattae</taxon>
    </lineage>
</organism>
<accession>A0ABT7BYR1</accession>
<dbReference type="Proteomes" id="UP001232992">
    <property type="component" value="Unassembled WGS sequence"/>
</dbReference>
<protein>
    <submittedName>
        <fullName evidence="3">Macro domain-containing protein</fullName>
    </submittedName>
</protein>
<dbReference type="EMBL" id="JAQOSQ010000014">
    <property type="protein sequence ID" value="MDJ1184333.1"/>
    <property type="molecule type" value="Genomic_DNA"/>
</dbReference>
<dbReference type="Pfam" id="PF01661">
    <property type="entry name" value="Macro"/>
    <property type="match status" value="1"/>
</dbReference>
<dbReference type="InterPro" id="IPR050892">
    <property type="entry name" value="ADP-ribose_metab_enzymes"/>
</dbReference>
<evidence type="ECO:0000313" key="4">
    <source>
        <dbReference type="Proteomes" id="UP001232992"/>
    </source>
</evidence>
<name>A0ABT7BYR1_9CYAN</name>
<comment type="catalytic activity">
    <reaction evidence="1">
        <text>an N-(ADP-alpha-D-ribosyl)-thymidine in DNA + H2O = a thymidine in DNA + ADP-D-ribose</text>
        <dbReference type="Rhea" id="RHEA:71655"/>
        <dbReference type="Rhea" id="RHEA-COMP:13556"/>
        <dbReference type="Rhea" id="RHEA-COMP:18051"/>
        <dbReference type="ChEBI" id="CHEBI:15377"/>
        <dbReference type="ChEBI" id="CHEBI:57967"/>
        <dbReference type="ChEBI" id="CHEBI:137386"/>
        <dbReference type="ChEBI" id="CHEBI:191199"/>
    </reaction>
    <physiologicalReaction direction="left-to-right" evidence="1">
        <dbReference type="Rhea" id="RHEA:71656"/>
    </physiologicalReaction>
</comment>
<dbReference type="PANTHER" id="PTHR12521">
    <property type="entry name" value="PROTEIN C6ORF130"/>
    <property type="match status" value="1"/>
</dbReference>
<evidence type="ECO:0000259" key="2">
    <source>
        <dbReference type="Pfam" id="PF01661"/>
    </source>
</evidence>
<feature type="domain" description="Macro" evidence="2">
    <location>
        <begin position="18"/>
        <end position="64"/>
    </location>
</feature>